<evidence type="ECO:0000256" key="2">
    <source>
        <dbReference type="SAM" id="SignalP"/>
    </source>
</evidence>
<accession>A0A172Y5A2</accession>
<dbReference type="InterPro" id="IPR007730">
    <property type="entry name" value="SPOR-like_dom"/>
</dbReference>
<reference evidence="4 5" key="1">
    <citation type="journal article" date="2014" name="Genome Announc.">
        <title>Genome Sequence of a Promising Hydrogen-Producing Facultative Anaerobic Bacterium, Brevundimonas naejangsanensis Strain B1.</title>
        <authorList>
            <person name="Su H."/>
            <person name="Zhang T."/>
            <person name="Bao M."/>
            <person name="Jiang Y."/>
            <person name="Wang Y."/>
            <person name="Tan T."/>
        </authorList>
    </citation>
    <scope>NUCLEOTIDE SEQUENCE [LARGE SCALE GENOMIC DNA]</scope>
    <source>
        <strain evidence="4 5">B1</strain>
    </source>
</reference>
<sequence length="215" mass="21955">MAQPVLHRLPRVVALSAAALALAGCGVNEADPHRFEALAQSVAAIPVSADEGGDRDDTTRPAAAPGASHQRAAPLKVELMTPHELWDARDGLGAKVRRMSAPAPAPAGYHDFEAPPPVAAAPVVPLPGAPAPTARHVQLGAFSSEDSARAAWRRMSQGAGGAALSGLQPAYEAVEVGGRRLVRLKVAATAEQAQVLCRDLAASDPWCARAGGAAA</sequence>
<dbReference type="OrthoDB" id="7203131at2"/>
<dbReference type="InterPro" id="IPR036680">
    <property type="entry name" value="SPOR-like_sf"/>
</dbReference>
<evidence type="ECO:0000313" key="5">
    <source>
        <dbReference type="Proteomes" id="UP000077603"/>
    </source>
</evidence>
<dbReference type="AlphaFoldDB" id="A0A172Y5A2"/>
<feature type="signal peptide" evidence="2">
    <location>
        <begin position="1"/>
        <end position="30"/>
    </location>
</feature>
<name>A0A172Y5A2_9CAUL</name>
<dbReference type="GO" id="GO:0042834">
    <property type="term" value="F:peptidoglycan binding"/>
    <property type="evidence" value="ECO:0007669"/>
    <property type="project" value="InterPro"/>
</dbReference>
<dbReference type="Gene3D" id="3.30.70.1070">
    <property type="entry name" value="Sporulation related repeat"/>
    <property type="match status" value="1"/>
</dbReference>
<feature type="domain" description="SPOR" evidence="3">
    <location>
        <begin position="129"/>
        <end position="215"/>
    </location>
</feature>
<dbReference type="eggNOG" id="ENOG5033D9C">
    <property type="taxonomic scope" value="Bacteria"/>
</dbReference>
<evidence type="ECO:0000259" key="3">
    <source>
        <dbReference type="PROSITE" id="PS51724"/>
    </source>
</evidence>
<gene>
    <name evidence="4" type="ORF">DA69_06420</name>
</gene>
<dbReference type="PROSITE" id="PS51724">
    <property type="entry name" value="SPOR"/>
    <property type="match status" value="1"/>
</dbReference>
<keyword evidence="4" id="KW-0132">Cell division</keyword>
<keyword evidence="2" id="KW-0732">Signal</keyword>
<dbReference type="RefSeq" id="WP_025976779.1">
    <property type="nucleotide sequence ID" value="NZ_CP015614.1"/>
</dbReference>
<dbReference type="KEGG" id="bne:DA69_06420"/>
<dbReference type="GO" id="GO:0051301">
    <property type="term" value="P:cell division"/>
    <property type="evidence" value="ECO:0007669"/>
    <property type="project" value="UniProtKB-KW"/>
</dbReference>
<dbReference type="EMBL" id="CP015614">
    <property type="protein sequence ID" value="ANF54404.1"/>
    <property type="molecule type" value="Genomic_DNA"/>
</dbReference>
<dbReference type="STRING" id="588932.DA69_06420"/>
<evidence type="ECO:0000256" key="1">
    <source>
        <dbReference type="SAM" id="MobiDB-lite"/>
    </source>
</evidence>
<dbReference type="Proteomes" id="UP000077603">
    <property type="component" value="Chromosome"/>
</dbReference>
<organism evidence="4 5">
    <name type="scientific">Brevundimonas naejangsanensis</name>
    <dbReference type="NCBI Taxonomy" id="588932"/>
    <lineage>
        <taxon>Bacteria</taxon>
        <taxon>Pseudomonadati</taxon>
        <taxon>Pseudomonadota</taxon>
        <taxon>Alphaproteobacteria</taxon>
        <taxon>Caulobacterales</taxon>
        <taxon>Caulobacteraceae</taxon>
        <taxon>Brevundimonas</taxon>
    </lineage>
</organism>
<feature type="chain" id="PRO_5008004277" evidence="2">
    <location>
        <begin position="31"/>
        <end position="215"/>
    </location>
</feature>
<keyword evidence="4" id="KW-0131">Cell cycle</keyword>
<keyword evidence="5" id="KW-1185">Reference proteome</keyword>
<feature type="region of interest" description="Disordered" evidence="1">
    <location>
        <begin position="49"/>
        <end position="71"/>
    </location>
</feature>
<dbReference type="Pfam" id="PF05036">
    <property type="entry name" value="SPOR"/>
    <property type="match status" value="1"/>
</dbReference>
<evidence type="ECO:0000313" key="4">
    <source>
        <dbReference type="EMBL" id="ANF54404.1"/>
    </source>
</evidence>
<proteinExistence type="predicted"/>
<protein>
    <submittedName>
        <fullName evidence="4">Sporulation and cell division repeat protein</fullName>
    </submittedName>
</protein>